<gene>
    <name evidence="1" type="ORF">PPERSA_04484</name>
</gene>
<organism evidence="1 2">
    <name type="scientific">Pseudocohnilembus persalinus</name>
    <name type="common">Ciliate</name>
    <dbReference type="NCBI Taxonomy" id="266149"/>
    <lineage>
        <taxon>Eukaryota</taxon>
        <taxon>Sar</taxon>
        <taxon>Alveolata</taxon>
        <taxon>Ciliophora</taxon>
        <taxon>Intramacronucleata</taxon>
        <taxon>Oligohymenophorea</taxon>
        <taxon>Scuticociliatia</taxon>
        <taxon>Philasterida</taxon>
        <taxon>Pseudocohnilembidae</taxon>
        <taxon>Pseudocohnilembus</taxon>
    </lineage>
</organism>
<accession>A0A0V0QR65</accession>
<keyword evidence="2" id="KW-1185">Reference proteome</keyword>
<dbReference type="Gene3D" id="3.80.10.10">
    <property type="entry name" value="Ribonuclease Inhibitor"/>
    <property type="match status" value="1"/>
</dbReference>
<dbReference type="AlphaFoldDB" id="A0A0V0QR65"/>
<dbReference type="InParanoid" id="A0A0V0QR65"/>
<dbReference type="Proteomes" id="UP000054937">
    <property type="component" value="Unassembled WGS sequence"/>
</dbReference>
<comment type="caution">
    <text evidence="1">The sequence shown here is derived from an EMBL/GenBank/DDBJ whole genome shotgun (WGS) entry which is preliminary data.</text>
</comment>
<evidence type="ECO:0000313" key="2">
    <source>
        <dbReference type="Proteomes" id="UP000054937"/>
    </source>
</evidence>
<dbReference type="SUPFAM" id="SSF52047">
    <property type="entry name" value="RNI-like"/>
    <property type="match status" value="1"/>
</dbReference>
<dbReference type="InterPro" id="IPR032675">
    <property type="entry name" value="LRR_dom_sf"/>
</dbReference>
<protein>
    <submittedName>
        <fullName evidence="1">Uncharacterized protein</fullName>
    </submittedName>
</protein>
<proteinExistence type="predicted"/>
<dbReference type="OrthoDB" id="120976at2759"/>
<dbReference type="EMBL" id="LDAU01000114">
    <property type="protein sequence ID" value="KRX04669.1"/>
    <property type="molecule type" value="Genomic_DNA"/>
</dbReference>
<sequence length="108" mass="12590">MKEYIKINREIFFMLRNTLLDLPGLSNLGLTMMNCRLNDESLIYLGEILRTQRRLIGLKISLQQNLITKDGLEIIIGSIRDCQRIMALSFNFQNNKIDSIVNLFQLQN</sequence>
<reference evidence="1 2" key="1">
    <citation type="journal article" date="2015" name="Sci. Rep.">
        <title>Genome of the facultative scuticociliatosis pathogen Pseudocohnilembus persalinus provides insight into its virulence through horizontal gene transfer.</title>
        <authorList>
            <person name="Xiong J."/>
            <person name="Wang G."/>
            <person name="Cheng J."/>
            <person name="Tian M."/>
            <person name="Pan X."/>
            <person name="Warren A."/>
            <person name="Jiang C."/>
            <person name="Yuan D."/>
            <person name="Miao W."/>
        </authorList>
    </citation>
    <scope>NUCLEOTIDE SEQUENCE [LARGE SCALE GENOMIC DNA]</scope>
    <source>
        <strain evidence="1">36N120E</strain>
    </source>
</reference>
<evidence type="ECO:0000313" key="1">
    <source>
        <dbReference type="EMBL" id="KRX04669.1"/>
    </source>
</evidence>
<name>A0A0V0QR65_PSEPJ</name>